<evidence type="ECO:0000256" key="2">
    <source>
        <dbReference type="SAM" id="SignalP"/>
    </source>
</evidence>
<proteinExistence type="predicted"/>
<feature type="region of interest" description="Disordered" evidence="1">
    <location>
        <begin position="23"/>
        <end position="122"/>
    </location>
</feature>
<feature type="signal peptide" evidence="2">
    <location>
        <begin position="1"/>
        <end position="24"/>
    </location>
</feature>
<protein>
    <submittedName>
        <fullName evidence="3">Uncharacterized protein</fullName>
    </submittedName>
</protein>
<sequence>MNTRAFSACVLGAVLLGAPLALPAATDSPVPASPSAVPAPTAPPPPEIPANDGRPLDKRTDNGTTIDREHSDGSLDRGAPASNTNHSGSSTDKEPTDHTGPGTSHQPGSGTGESTGSSNGGN</sequence>
<evidence type="ECO:0000313" key="4">
    <source>
        <dbReference type="Proteomes" id="UP000717995"/>
    </source>
</evidence>
<dbReference type="EMBL" id="JAFEUP010000001">
    <property type="protein sequence ID" value="MBM7059271.1"/>
    <property type="molecule type" value="Genomic_DNA"/>
</dbReference>
<feature type="compositionally biased region" description="Low complexity" evidence="1">
    <location>
        <begin position="23"/>
        <end position="39"/>
    </location>
</feature>
<evidence type="ECO:0000313" key="3">
    <source>
        <dbReference type="EMBL" id="MBM7059271.1"/>
    </source>
</evidence>
<feature type="compositionally biased region" description="Gly residues" evidence="1">
    <location>
        <begin position="109"/>
        <end position="122"/>
    </location>
</feature>
<feature type="chain" id="PRO_5045991771" evidence="2">
    <location>
        <begin position="25"/>
        <end position="122"/>
    </location>
</feature>
<comment type="caution">
    <text evidence="3">The sequence shown here is derived from an EMBL/GenBank/DDBJ whole genome shotgun (WGS) entry which is preliminary data.</text>
</comment>
<gene>
    <name evidence="3" type="ORF">JQX08_00990</name>
</gene>
<feature type="compositionally biased region" description="Basic and acidic residues" evidence="1">
    <location>
        <begin position="54"/>
        <end position="75"/>
    </location>
</feature>
<keyword evidence="4" id="KW-1185">Reference proteome</keyword>
<keyword evidence="2" id="KW-0732">Signal</keyword>
<dbReference type="Proteomes" id="UP000717995">
    <property type="component" value="Unassembled WGS sequence"/>
</dbReference>
<accession>A0ABS2I7Z1</accession>
<name>A0ABS2I7Z1_9GAMM</name>
<evidence type="ECO:0000256" key="1">
    <source>
        <dbReference type="SAM" id="MobiDB-lite"/>
    </source>
</evidence>
<dbReference type="RefSeq" id="WP_204914075.1">
    <property type="nucleotide sequence ID" value="NZ_JAFEUP010000001.1"/>
</dbReference>
<organism evidence="3 4">
    <name type="scientific">Zestomonas insulae</name>
    <dbReference type="NCBI Taxonomy" id="2809017"/>
    <lineage>
        <taxon>Bacteria</taxon>
        <taxon>Pseudomonadati</taxon>
        <taxon>Pseudomonadota</taxon>
        <taxon>Gammaproteobacteria</taxon>
        <taxon>Pseudomonadales</taxon>
        <taxon>Pseudomonadaceae</taxon>
        <taxon>Zestomonas</taxon>
    </lineage>
</organism>
<feature type="compositionally biased region" description="Polar residues" evidence="1">
    <location>
        <begin position="81"/>
        <end position="90"/>
    </location>
</feature>
<reference evidence="3 4" key="1">
    <citation type="submission" date="2021-02" db="EMBL/GenBank/DDBJ databases">
        <authorList>
            <person name="Lee D.-H."/>
        </authorList>
    </citation>
    <scope>NUCLEOTIDE SEQUENCE [LARGE SCALE GENOMIC DNA]</scope>
    <source>
        <strain evidence="3 4">UL073</strain>
    </source>
</reference>